<evidence type="ECO:0000313" key="2">
    <source>
        <dbReference type="Proteomes" id="UP000649151"/>
    </source>
</evidence>
<dbReference type="RefSeq" id="WP_186995839.1">
    <property type="nucleotide sequence ID" value="NZ_JACOQK010000001.1"/>
</dbReference>
<evidence type="ECO:0000313" key="1">
    <source>
        <dbReference type="EMBL" id="MBC5786535.1"/>
    </source>
</evidence>
<keyword evidence="2" id="KW-1185">Reference proteome</keyword>
<proteinExistence type="predicted"/>
<organism evidence="1 2">
    <name type="scientific">Clostridium facile</name>
    <dbReference type="NCBI Taxonomy" id="2763035"/>
    <lineage>
        <taxon>Bacteria</taxon>
        <taxon>Bacillati</taxon>
        <taxon>Bacillota</taxon>
        <taxon>Clostridia</taxon>
        <taxon>Eubacteriales</taxon>
        <taxon>Clostridiaceae</taxon>
        <taxon>Clostridium</taxon>
    </lineage>
</organism>
<protein>
    <submittedName>
        <fullName evidence="1">Uncharacterized protein</fullName>
    </submittedName>
</protein>
<gene>
    <name evidence="1" type="ORF">H8Z77_00650</name>
</gene>
<accession>A0ABR7IN33</accession>
<comment type="caution">
    <text evidence="1">The sequence shown here is derived from an EMBL/GenBank/DDBJ whole genome shotgun (WGS) entry which is preliminary data.</text>
</comment>
<sequence length="93" mass="10102">MKFAFLIMGDFQPKDRAAIHNGAAQIIGVTNLTEACEVAKQLYENGVACIELCGAFGESGAKEIIHATKNKIPIGYITHLPEQDTIYQSAFSK</sequence>
<name>A0ABR7IN33_9CLOT</name>
<dbReference type="EMBL" id="JACOQK010000001">
    <property type="protein sequence ID" value="MBC5786535.1"/>
    <property type="molecule type" value="Genomic_DNA"/>
</dbReference>
<dbReference type="InterPro" id="IPR045441">
    <property type="entry name" value="DUF6506"/>
</dbReference>
<dbReference type="Pfam" id="PF20116">
    <property type="entry name" value="DUF6506"/>
    <property type="match status" value="1"/>
</dbReference>
<reference evidence="1 2" key="1">
    <citation type="submission" date="2020-08" db="EMBL/GenBank/DDBJ databases">
        <title>Genome public.</title>
        <authorList>
            <person name="Liu C."/>
            <person name="Sun Q."/>
        </authorList>
    </citation>
    <scope>NUCLEOTIDE SEQUENCE [LARGE SCALE GENOMIC DNA]</scope>
    <source>
        <strain evidence="1 2">NSJ-27</strain>
    </source>
</reference>
<dbReference type="Proteomes" id="UP000649151">
    <property type="component" value="Unassembled WGS sequence"/>
</dbReference>